<dbReference type="Gene3D" id="3.30.160.60">
    <property type="entry name" value="Classic Zinc Finger"/>
    <property type="match status" value="2"/>
</dbReference>
<dbReference type="InterPro" id="IPR013087">
    <property type="entry name" value="Znf_C2H2_type"/>
</dbReference>
<name>A0A0N5AN98_9BILA</name>
<feature type="domain" description="C2H2-type" evidence="5">
    <location>
        <begin position="319"/>
        <end position="340"/>
    </location>
</feature>
<keyword evidence="3" id="KW-0863">Zinc-finger</keyword>
<dbReference type="PANTHER" id="PTHR24379">
    <property type="entry name" value="KRAB AND ZINC FINGER DOMAIN-CONTAINING"/>
    <property type="match status" value="1"/>
</dbReference>
<organism evidence="6 7">
    <name type="scientific">Syphacia muris</name>
    <dbReference type="NCBI Taxonomy" id="451379"/>
    <lineage>
        <taxon>Eukaryota</taxon>
        <taxon>Metazoa</taxon>
        <taxon>Ecdysozoa</taxon>
        <taxon>Nematoda</taxon>
        <taxon>Chromadorea</taxon>
        <taxon>Rhabditida</taxon>
        <taxon>Spirurina</taxon>
        <taxon>Oxyuridomorpha</taxon>
        <taxon>Oxyuroidea</taxon>
        <taxon>Oxyuridae</taxon>
        <taxon>Syphacia</taxon>
    </lineage>
</organism>
<dbReference type="InterPro" id="IPR036236">
    <property type="entry name" value="Znf_C2H2_sf"/>
</dbReference>
<dbReference type="STRING" id="451379.A0A0N5AN98"/>
<feature type="domain" description="C2H2-type" evidence="5">
    <location>
        <begin position="260"/>
        <end position="281"/>
    </location>
</feature>
<keyword evidence="6" id="KW-1185">Reference proteome</keyword>
<evidence type="ECO:0000256" key="4">
    <source>
        <dbReference type="ARBA" id="ARBA00022833"/>
    </source>
</evidence>
<keyword evidence="4" id="KW-0862">Zinc</keyword>
<dbReference type="GO" id="GO:0008270">
    <property type="term" value="F:zinc ion binding"/>
    <property type="evidence" value="ECO:0007669"/>
    <property type="project" value="UniProtKB-KW"/>
</dbReference>
<keyword evidence="2" id="KW-0677">Repeat</keyword>
<evidence type="ECO:0000256" key="3">
    <source>
        <dbReference type="ARBA" id="ARBA00022771"/>
    </source>
</evidence>
<proteinExistence type="predicted"/>
<sequence>MCQIREAEIRLSSMVAQNIVREEKSRFLNCSMLSMLPNINPVDFRLLLVLQLMKSQQHNSFTTNTALVSNEPQFHAISSMITSSEAMPNTSSLSCFMPLAEASSKKDPETVDSFTKLRPSISENTSRLNASTTESLVPSTDKEGWCRNKKYIKRVPNGFMCTVCRKTYGRYNSVSYHVTIYHRNPPIKCDEKGCQFTTREARYIHFHKYYRHHIALPDSIDLGSRKCPFCRHVSKSPAMLEKHINRHLPNGNRVGRSFKCTKCTISLDSQAKLHEHLSTHHRKHFIVIVSIFRGRTSKNLEQHKLFKHSEEMFKKMIICPECGFKCSTESVLLLHSEQVHKSSNADCAERNADADLTDDKNTASAASAAVYGLDNRRIVNDDDQPICLVKPKK</sequence>
<dbReference type="Proteomes" id="UP000046393">
    <property type="component" value="Unplaced"/>
</dbReference>
<dbReference type="PROSITE" id="PS00028">
    <property type="entry name" value="ZINC_FINGER_C2H2_1"/>
    <property type="match status" value="3"/>
</dbReference>
<evidence type="ECO:0000313" key="7">
    <source>
        <dbReference type="WBParaSite" id="SMUV_0000608001-mRNA-1"/>
    </source>
</evidence>
<evidence type="ECO:0000256" key="1">
    <source>
        <dbReference type="ARBA" id="ARBA00022723"/>
    </source>
</evidence>
<keyword evidence="1" id="KW-0479">Metal-binding</keyword>
<dbReference type="PANTHER" id="PTHR24379:SF121">
    <property type="entry name" value="C2H2-TYPE DOMAIN-CONTAINING PROTEIN"/>
    <property type="match status" value="1"/>
</dbReference>
<evidence type="ECO:0000256" key="2">
    <source>
        <dbReference type="ARBA" id="ARBA00022737"/>
    </source>
</evidence>
<protein>
    <submittedName>
        <fullName evidence="7">C2H2-type domain-containing protein</fullName>
    </submittedName>
</protein>
<dbReference type="SMART" id="SM00355">
    <property type="entry name" value="ZnF_C2H2"/>
    <property type="match status" value="5"/>
</dbReference>
<dbReference type="WBParaSite" id="SMUV_0000608001-mRNA-1">
    <property type="protein sequence ID" value="SMUV_0000608001-mRNA-1"/>
    <property type="gene ID" value="SMUV_0000608001"/>
</dbReference>
<dbReference type="SUPFAM" id="SSF57667">
    <property type="entry name" value="beta-beta-alpha zinc fingers"/>
    <property type="match status" value="1"/>
</dbReference>
<evidence type="ECO:0000259" key="5">
    <source>
        <dbReference type="PROSITE" id="PS00028"/>
    </source>
</evidence>
<feature type="domain" description="C2H2-type" evidence="5">
    <location>
        <begin position="161"/>
        <end position="182"/>
    </location>
</feature>
<dbReference type="AlphaFoldDB" id="A0A0N5AN98"/>
<reference evidence="7" key="1">
    <citation type="submission" date="2017-02" db="UniProtKB">
        <authorList>
            <consortium name="WormBaseParasite"/>
        </authorList>
    </citation>
    <scope>IDENTIFICATION</scope>
</reference>
<evidence type="ECO:0000313" key="6">
    <source>
        <dbReference type="Proteomes" id="UP000046393"/>
    </source>
</evidence>
<accession>A0A0N5AN98</accession>